<dbReference type="InterPro" id="IPR014729">
    <property type="entry name" value="Rossmann-like_a/b/a_fold"/>
</dbReference>
<keyword evidence="4" id="KW-0547">Nucleotide-binding</keyword>
<dbReference type="InterPro" id="IPR012795">
    <property type="entry name" value="tRNA_Ile_lys_synt_N"/>
</dbReference>
<dbReference type="Gene3D" id="3.40.50.620">
    <property type="entry name" value="HUPs"/>
    <property type="match status" value="1"/>
</dbReference>
<evidence type="ECO:0000313" key="9">
    <source>
        <dbReference type="Proteomes" id="UP000246352"/>
    </source>
</evidence>
<proteinExistence type="predicted"/>
<dbReference type="InterPro" id="IPR011063">
    <property type="entry name" value="TilS/TtcA_N"/>
</dbReference>
<dbReference type="EMBL" id="QGTR01000010">
    <property type="protein sequence ID" value="PWV95506.1"/>
    <property type="molecule type" value="Genomic_DNA"/>
</dbReference>
<comment type="caution">
    <text evidence="8">The sequence shown here is derived from an EMBL/GenBank/DDBJ whole genome shotgun (WGS) entry which is preliminary data.</text>
</comment>
<protein>
    <recommendedName>
        <fullName evidence="1">tRNA(Ile)-lysidine synthetase</fullName>
        <ecNumber evidence="1">6.3.4.19</ecNumber>
    </recommendedName>
</protein>
<keyword evidence="2" id="KW-0436">Ligase</keyword>
<dbReference type="AlphaFoldDB" id="A0A317PDQ9"/>
<evidence type="ECO:0000256" key="1">
    <source>
        <dbReference type="ARBA" id="ARBA00013267"/>
    </source>
</evidence>
<evidence type="ECO:0000313" key="8">
    <source>
        <dbReference type="EMBL" id="PWV95506.1"/>
    </source>
</evidence>
<dbReference type="GO" id="GO:0008033">
    <property type="term" value="P:tRNA processing"/>
    <property type="evidence" value="ECO:0007669"/>
    <property type="project" value="UniProtKB-KW"/>
</dbReference>
<keyword evidence="3" id="KW-0819">tRNA processing</keyword>
<evidence type="ECO:0000256" key="5">
    <source>
        <dbReference type="ARBA" id="ARBA00022840"/>
    </source>
</evidence>
<keyword evidence="5" id="KW-0067">ATP-binding</keyword>
<sequence length="373" mass="38902">MGLTVDHGLRAASAAEAAGVGVLCLRFGLAHETLAWTGPKPATGLQAAAREARYRLMEAAADRLGLVGVATGHTADDQAETVAMRRLRSADAAAAGLAGIPPATLFDGRLWVLRPLLATRRDTIRQWLTRAGQGWIDDPSNADSRFERVRMRRQLSDGVAPADAADIAGARLAQADAVAALIEAAGTRLADGRFRLEPGQAPAAVVLAAAEAMIGLAGGRRRAMDRAGRALLADFILGGTTGACTLGRAVMTRSGGALILQRERRDLPEISVAPLESCDWDGRFRITNRDARTPLLVRAGPTPGLLPVVLRQGDGSGDPAAATGLSGAGFDVEPLCGRASRLLPVFELPVARSLANLAGARPFPDCPWASALN</sequence>
<gene>
    <name evidence="8" type="ORF">DFR52_11034</name>
</gene>
<organism evidence="8 9">
    <name type="scientific">Hoeflea marina</name>
    <dbReference type="NCBI Taxonomy" id="274592"/>
    <lineage>
        <taxon>Bacteria</taxon>
        <taxon>Pseudomonadati</taxon>
        <taxon>Pseudomonadota</taxon>
        <taxon>Alphaproteobacteria</taxon>
        <taxon>Hyphomicrobiales</taxon>
        <taxon>Rhizobiaceae</taxon>
        <taxon>Hoeflea</taxon>
    </lineage>
</organism>
<dbReference type="PANTHER" id="PTHR43033:SF1">
    <property type="entry name" value="TRNA(ILE)-LYSIDINE SYNTHASE-RELATED"/>
    <property type="match status" value="1"/>
</dbReference>
<reference evidence="8 9" key="1">
    <citation type="submission" date="2018-05" db="EMBL/GenBank/DDBJ databases">
        <title>Genomic Encyclopedia of Type Strains, Phase IV (KMG-IV): sequencing the most valuable type-strain genomes for metagenomic binning, comparative biology and taxonomic classification.</title>
        <authorList>
            <person name="Goeker M."/>
        </authorList>
    </citation>
    <scope>NUCLEOTIDE SEQUENCE [LARGE SCALE GENOMIC DNA]</scope>
    <source>
        <strain evidence="8 9">DSM 16791</strain>
    </source>
</reference>
<evidence type="ECO:0000256" key="2">
    <source>
        <dbReference type="ARBA" id="ARBA00022598"/>
    </source>
</evidence>
<dbReference type="PANTHER" id="PTHR43033">
    <property type="entry name" value="TRNA(ILE)-LYSIDINE SYNTHASE-RELATED"/>
    <property type="match status" value="1"/>
</dbReference>
<dbReference type="EC" id="6.3.4.19" evidence="1"/>
<evidence type="ECO:0000259" key="7">
    <source>
        <dbReference type="Pfam" id="PF01171"/>
    </source>
</evidence>
<accession>A0A317PDQ9</accession>
<dbReference type="GO" id="GO:0032267">
    <property type="term" value="F:tRNA(Ile)-lysidine synthase activity"/>
    <property type="evidence" value="ECO:0007669"/>
    <property type="project" value="UniProtKB-EC"/>
</dbReference>
<dbReference type="SUPFAM" id="SSF52402">
    <property type="entry name" value="Adenine nucleotide alpha hydrolases-like"/>
    <property type="match status" value="1"/>
</dbReference>
<dbReference type="NCBIfam" id="TIGR02432">
    <property type="entry name" value="lysidine_TilS_N"/>
    <property type="match status" value="1"/>
</dbReference>
<dbReference type="Pfam" id="PF01171">
    <property type="entry name" value="ATP_bind_3"/>
    <property type="match status" value="1"/>
</dbReference>
<comment type="catalytic activity">
    <reaction evidence="6">
        <text>cytidine(34) in tRNA(Ile2) + L-lysine + ATP = lysidine(34) in tRNA(Ile2) + AMP + diphosphate + H(+)</text>
        <dbReference type="Rhea" id="RHEA:43744"/>
        <dbReference type="Rhea" id="RHEA-COMP:10625"/>
        <dbReference type="Rhea" id="RHEA-COMP:10670"/>
        <dbReference type="ChEBI" id="CHEBI:15378"/>
        <dbReference type="ChEBI" id="CHEBI:30616"/>
        <dbReference type="ChEBI" id="CHEBI:32551"/>
        <dbReference type="ChEBI" id="CHEBI:33019"/>
        <dbReference type="ChEBI" id="CHEBI:82748"/>
        <dbReference type="ChEBI" id="CHEBI:83665"/>
        <dbReference type="ChEBI" id="CHEBI:456215"/>
        <dbReference type="EC" id="6.3.4.19"/>
    </reaction>
</comment>
<dbReference type="InterPro" id="IPR012094">
    <property type="entry name" value="tRNA_Ile_lys_synt"/>
</dbReference>
<dbReference type="GO" id="GO:0005524">
    <property type="term" value="F:ATP binding"/>
    <property type="evidence" value="ECO:0007669"/>
    <property type="project" value="UniProtKB-KW"/>
</dbReference>
<feature type="domain" description="tRNA(Ile)-lysidine/2-thiocytidine synthase N-terminal" evidence="7">
    <location>
        <begin position="3"/>
        <end position="153"/>
    </location>
</feature>
<dbReference type="Proteomes" id="UP000246352">
    <property type="component" value="Unassembled WGS sequence"/>
</dbReference>
<dbReference type="CDD" id="cd01992">
    <property type="entry name" value="TilS_N"/>
    <property type="match status" value="1"/>
</dbReference>
<evidence type="ECO:0000256" key="6">
    <source>
        <dbReference type="ARBA" id="ARBA00048539"/>
    </source>
</evidence>
<keyword evidence="9" id="KW-1185">Reference proteome</keyword>
<evidence type="ECO:0000256" key="4">
    <source>
        <dbReference type="ARBA" id="ARBA00022741"/>
    </source>
</evidence>
<name>A0A317PDQ9_9HYPH</name>
<evidence type="ECO:0000256" key="3">
    <source>
        <dbReference type="ARBA" id="ARBA00022694"/>
    </source>
</evidence>